<feature type="region of interest" description="Disordered" evidence="1">
    <location>
        <begin position="124"/>
        <end position="151"/>
    </location>
</feature>
<proteinExistence type="predicted"/>
<feature type="region of interest" description="Disordered" evidence="1">
    <location>
        <begin position="186"/>
        <end position="235"/>
    </location>
</feature>
<feature type="non-terminal residue" evidence="2">
    <location>
        <position position="476"/>
    </location>
</feature>
<organism evidence="2 3">
    <name type="scientific">Ranitomeya imitator</name>
    <name type="common">mimic poison frog</name>
    <dbReference type="NCBI Taxonomy" id="111125"/>
    <lineage>
        <taxon>Eukaryota</taxon>
        <taxon>Metazoa</taxon>
        <taxon>Chordata</taxon>
        <taxon>Craniata</taxon>
        <taxon>Vertebrata</taxon>
        <taxon>Euteleostomi</taxon>
        <taxon>Amphibia</taxon>
        <taxon>Batrachia</taxon>
        <taxon>Anura</taxon>
        <taxon>Neobatrachia</taxon>
        <taxon>Hyloidea</taxon>
        <taxon>Dendrobatidae</taxon>
        <taxon>Dendrobatinae</taxon>
        <taxon>Ranitomeya</taxon>
    </lineage>
</organism>
<keyword evidence="3" id="KW-1185">Reference proteome</keyword>
<name>A0ABN9M2C8_9NEOB</name>
<dbReference type="Proteomes" id="UP001176940">
    <property type="component" value="Unassembled WGS sequence"/>
</dbReference>
<protein>
    <submittedName>
        <fullName evidence="2">Uncharacterized protein</fullName>
    </submittedName>
</protein>
<evidence type="ECO:0000313" key="2">
    <source>
        <dbReference type="EMBL" id="CAJ0954254.1"/>
    </source>
</evidence>
<dbReference type="EMBL" id="CAUEEQ010038157">
    <property type="protein sequence ID" value="CAJ0954254.1"/>
    <property type="molecule type" value="Genomic_DNA"/>
</dbReference>
<feature type="compositionally biased region" description="Low complexity" evidence="1">
    <location>
        <begin position="124"/>
        <end position="141"/>
    </location>
</feature>
<evidence type="ECO:0000256" key="1">
    <source>
        <dbReference type="SAM" id="MobiDB-lite"/>
    </source>
</evidence>
<evidence type="ECO:0000313" key="3">
    <source>
        <dbReference type="Proteomes" id="UP001176940"/>
    </source>
</evidence>
<gene>
    <name evidence="2" type="ORF">RIMI_LOCUS14650678</name>
</gene>
<reference evidence="2" key="1">
    <citation type="submission" date="2023-07" db="EMBL/GenBank/DDBJ databases">
        <authorList>
            <person name="Stuckert A."/>
        </authorList>
    </citation>
    <scope>NUCLEOTIDE SEQUENCE</scope>
</reference>
<sequence length="476" mass="52437">MCTRRKENPKYKAATSPNADTNVEFSVHWHNERACDEDTDLRPTDIRFVADVIYKMYHLREEVRKAAESRLRSKRLNLKNGIIPLSQELRWNWESAGAEAAPSSPSAPQAYAADTLIEEWRVPGSTSLSQPSPQSSYQNTSPTPPAMTPLAGTPLSSYEGYSYSPNNAIVQNRWIFWNANGRTGGHVVHGSPTASSPNSGHEHSGHKHSAQSGLRTEGGDPTFSNAPGSPGLSRHPLVAHGGMVAAAPGSPGLARHQAVMTGSAPVTPGSPSMERHAITTANAVPTEHSAGYRLPAAPDYLVYPAYYQSMAAIVILPSTPPVRQASPVPQPSLHVKKRRICHQETGSNSLTELLHPERGRRHHHIRVACQTRGKHMGFTHTFPDFSSSRCHMGVQKRERMSICPKFTSKYCTSLWISRDQADSGQSPQQLLFFRSKQGGKEDRAPRHYQPKHGPRSANVDPQERKRKWMKTDGTPA</sequence>
<feature type="region of interest" description="Disordered" evidence="1">
    <location>
        <begin position="432"/>
        <end position="476"/>
    </location>
</feature>
<accession>A0ABN9M2C8</accession>
<comment type="caution">
    <text evidence="2">The sequence shown here is derived from an EMBL/GenBank/DDBJ whole genome shotgun (WGS) entry which is preliminary data.</text>
</comment>